<name>A0A835R0W2_VANPL</name>
<evidence type="ECO:0000256" key="3">
    <source>
        <dbReference type="ARBA" id="ARBA00022679"/>
    </source>
</evidence>
<dbReference type="GO" id="GO:0032259">
    <property type="term" value="P:methylation"/>
    <property type="evidence" value="ECO:0007669"/>
    <property type="project" value="UniProtKB-KW"/>
</dbReference>
<keyword evidence="6" id="KW-1185">Reference proteome</keyword>
<dbReference type="OrthoDB" id="3176171at2759"/>
<proteinExistence type="predicted"/>
<dbReference type="Proteomes" id="UP000636800">
    <property type="component" value="Chromosome 5"/>
</dbReference>
<dbReference type="PROSITE" id="PS51585">
    <property type="entry name" value="SAM_MT_TPMT"/>
    <property type="match status" value="1"/>
</dbReference>
<keyword evidence="2" id="KW-0489">Methyltransferase</keyword>
<evidence type="ECO:0000256" key="2">
    <source>
        <dbReference type="ARBA" id="ARBA00022603"/>
    </source>
</evidence>
<evidence type="ECO:0000313" key="6">
    <source>
        <dbReference type="Proteomes" id="UP000636800"/>
    </source>
</evidence>
<dbReference type="PANTHER" id="PTHR32183:SF11">
    <property type="entry name" value="THIOL METHYLTRANSFERASE 2-RELATED"/>
    <property type="match status" value="1"/>
</dbReference>
<dbReference type="EMBL" id="JADCNL010000005">
    <property type="protein sequence ID" value="KAG0480721.1"/>
    <property type="molecule type" value="Genomic_DNA"/>
</dbReference>
<evidence type="ECO:0000256" key="4">
    <source>
        <dbReference type="ARBA" id="ARBA00022691"/>
    </source>
</evidence>
<dbReference type="Gene3D" id="3.40.50.150">
    <property type="entry name" value="Vaccinia Virus protein VP39"/>
    <property type="match status" value="1"/>
</dbReference>
<dbReference type="PANTHER" id="PTHR32183">
    <property type="match status" value="1"/>
</dbReference>
<sequence>MRLAWAKKVSELLKPTGELITLMYLFVDQKGGPPYSTSVADYEEVLTSVGFRATLIMENELAVKPRKGAEKLGRWKKLDLSLV</sequence>
<protein>
    <submittedName>
        <fullName evidence="5">Uncharacterized protein</fullName>
    </submittedName>
</protein>
<dbReference type="InterPro" id="IPR029063">
    <property type="entry name" value="SAM-dependent_MTases_sf"/>
</dbReference>
<keyword evidence="4" id="KW-0949">S-adenosyl-L-methionine</keyword>
<gene>
    <name evidence="5" type="ORF">HPP92_011579</name>
</gene>
<evidence type="ECO:0000313" key="5">
    <source>
        <dbReference type="EMBL" id="KAG0480721.1"/>
    </source>
</evidence>
<evidence type="ECO:0000256" key="1">
    <source>
        <dbReference type="ARBA" id="ARBA00022553"/>
    </source>
</evidence>
<dbReference type="Pfam" id="PF05724">
    <property type="entry name" value="TPMT"/>
    <property type="match status" value="1"/>
</dbReference>
<accession>A0A835R0W2</accession>
<reference evidence="5 6" key="1">
    <citation type="journal article" date="2020" name="Nat. Food">
        <title>A phased Vanilla planifolia genome enables genetic improvement of flavour and production.</title>
        <authorList>
            <person name="Hasing T."/>
            <person name="Tang H."/>
            <person name="Brym M."/>
            <person name="Khazi F."/>
            <person name="Huang T."/>
            <person name="Chambers A.H."/>
        </authorList>
    </citation>
    <scope>NUCLEOTIDE SEQUENCE [LARGE SCALE GENOMIC DNA]</scope>
    <source>
        <tissue evidence="5">Leaf</tissue>
    </source>
</reference>
<organism evidence="5 6">
    <name type="scientific">Vanilla planifolia</name>
    <name type="common">Vanilla</name>
    <dbReference type="NCBI Taxonomy" id="51239"/>
    <lineage>
        <taxon>Eukaryota</taxon>
        <taxon>Viridiplantae</taxon>
        <taxon>Streptophyta</taxon>
        <taxon>Embryophyta</taxon>
        <taxon>Tracheophyta</taxon>
        <taxon>Spermatophyta</taxon>
        <taxon>Magnoliopsida</taxon>
        <taxon>Liliopsida</taxon>
        <taxon>Asparagales</taxon>
        <taxon>Orchidaceae</taxon>
        <taxon>Vanilloideae</taxon>
        <taxon>Vanilleae</taxon>
        <taxon>Vanilla</taxon>
    </lineage>
</organism>
<dbReference type="InterPro" id="IPR008854">
    <property type="entry name" value="TPMT"/>
</dbReference>
<dbReference type="GO" id="GO:0008757">
    <property type="term" value="F:S-adenosylmethionine-dependent methyltransferase activity"/>
    <property type="evidence" value="ECO:0007669"/>
    <property type="project" value="InterPro"/>
</dbReference>
<dbReference type="SUPFAM" id="SSF53335">
    <property type="entry name" value="S-adenosyl-L-methionine-dependent methyltransferases"/>
    <property type="match status" value="1"/>
</dbReference>
<keyword evidence="1" id="KW-0597">Phosphoprotein</keyword>
<comment type="caution">
    <text evidence="5">The sequence shown here is derived from an EMBL/GenBank/DDBJ whole genome shotgun (WGS) entry which is preliminary data.</text>
</comment>
<dbReference type="AlphaFoldDB" id="A0A835R0W2"/>
<keyword evidence="3" id="KW-0808">Transferase</keyword>